<feature type="region of interest" description="Disordered" evidence="1">
    <location>
        <begin position="24"/>
        <end position="51"/>
    </location>
</feature>
<organism evidence="2 3">
    <name type="scientific">Timema podura</name>
    <name type="common">Walking stick</name>
    <dbReference type="NCBI Taxonomy" id="61482"/>
    <lineage>
        <taxon>Eukaryota</taxon>
        <taxon>Metazoa</taxon>
        <taxon>Ecdysozoa</taxon>
        <taxon>Arthropoda</taxon>
        <taxon>Hexapoda</taxon>
        <taxon>Insecta</taxon>
        <taxon>Pterygota</taxon>
        <taxon>Neoptera</taxon>
        <taxon>Polyneoptera</taxon>
        <taxon>Phasmatodea</taxon>
        <taxon>Timematodea</taxon>
        <taxon>Timematoidea</taxon>
        <taxon>Timematidae</taxon>
        <taxon>Timema</taxon>
    </lineage>
</organism>
<evidence type="ECO:0000313" key="2">
    <source>
        <dbReference type="EMBL" id="CAG2059848.1"/>
    </source>
</evidence>
<dbReference type="EMBL" id="CAJPIN010010683">
    <property type="protein sequence ID" value="CAG2059848.1"/>
    <property type="molecule type" value="Genomic_DNA"/>
</dbReference>
<accession>A0ABN7P034</accession>
<sequence length="145" mass="15952">CPPTPPPQEQRLPSALEAAIKAEPKVEVERLPSPAPDDATPRVGLYPPSTSRQNLETIVEAIRHLEGDHLFQDDPAPLHTHLTHPEPAQEAPLALTTTHHHRPPPVPTTLVKIEPPITTFLQFHHPHTVAALQQQRPGVIVAKHT</sequence>
<dbReference type="Proteomes" id="UP001153148">
    <property type="component" value="Unassembled WGS sequence"/>
</dbReference>
<proteinExistence type="predicted"/>
<protein>
    <submittedName>
        <fullName evidence="2">Uncharacterized protein</fullName>
    </submittedName>
</protein>
<evidence type="ECO:0000256" key="1">
    <source>
        <dbReference type="SAM" id="MobiDB-lite"/>
    </source>
</evidence>
<gene>
    <name evidence="2" type="ORF">TPAB3V08_LOCUS6807</name>
</gene>
<name>A0ABN7P034_TIMPD</name>
<comment type="caution">
    <text evidence="2">The sequence shown here is derived from an EMBL/GenBank/DDBJ whole genome shotgun (WGS) entry which is preliminary data.</text>
</comment>
<evidence type="ECO:0000313" key="3">
    <source>
        <dbReference type="Proteomes" id="UP001153148"/>
    </source>
</evidence>
<reference evidence="2" key="1">
    <citation type="submission" date="2021-03" db="EMBL/GenBank/DDBJ databases">
        <authorList>
            <person name="Tran Van P."/>
        </authorList>
    </citation>
    <scope>NUCLEOTIDE SEQUENCE</scope>
</reference>
<keyword evidence="3" id="KW-1185">Reference proteome</keyword>
<feature type="non-terminal residue" evidence="2">
    <location>
        <position position="1"/>
    </location>
</feature>